<feature type="transmembrane region" description="Helical" evidence="1">
    <location>
        <begin position="28"/>
        <end position="47"/>
    </location>
</feature>
<evidence type="ECO:0000256" key="1">
    <source>
        <dbReference type="SAM" id="Phobius"/>
    </source>
</evidence>
<keyword evidence="1" id="KW-1133">Transmembrane helix</keyword>
<protein>
    <submittedName>
        <fullName evidence="2">Uncharacterized protein</fullName>
    </submittedName>
</protein>
<dbReference type="InterPro" id="IPR013869">
    <property type="entry name" value="DUF1757"/>
</dbReference>
<dbReference type="Pfam" id="PF08560">
    <property type="entry name" value="DUF1757"/>
    <property type="match status" value="1"/>
</dbReference>
<feature type="transmembrane region" description="Helical" evidence="1">
    <location>
        <begin position="117"/>
        <end position="137"/>
    </location>
</feature>
<keyword evidence="1" id="KW-0472">Membrane</keyword>
<feature type="transmembrane region" description="Helical" evidence="1">
    <location>
        <begin position="149"/>
        <end position="170"/>
    </location>
</feature>
<dbReference type="EMBL" id="ML976978">
    <property type="protein sequence ID" value="KAF1963172.1"/>
    <property type="molecule type" value="Genomic_DNA"/>
</dbReference>
<dbReference type="OrthoDB" id="544298at2759"/>
<dbReference type="PANTHER" id="PTHR38636:SF1">
    <property type="entry name" value="CHLORIDE CHANNEL PROTEIN CLC-D"/>
    <property type="match status" value="1"/>
</dbReference>
<accession>A0A6A5UHC8</accession>
<dbReference type="Proteomes" id="UP000800035">
    <property type="component" value="Unassembled WGS sequence"/>
</dbReference>
<name>A0A6A5UHC8_9PLEO</name>
<proteinExistence type="predicted"/>
<dbReference type="PANTHER" id="PTHR38636">
    <property type="entry name" value="PROTEIN CBG20488"/>
    <property type="match status" value="1"/>
</dbReference>
<keyword evidence="3" id="KW-1185">Reference proteome</keyword>
<keyword evidence="1" id="KW-0812">Transmembrane</keyword>
<gene>
    <name evidence="2" type="ORF">CC80DRAFT_521992</name>
</gene>
<organism evidence="2 3">
    <name type="scientific">Byssothecium circinans</name>
    <dbReference type="NCBI Taxonomy" id="147558"/>
    <lineage>
        <taxon>Eukaryota</taxon>
        <taxon>Fungi</taxon>
        <taxon>Dikarya</taxon>
        <taxon>Ascomycota</taxon>
        <taxon>Pezizomycotina</taxon>
        <taxon>Dothideomycetes</taxon>
        <taxon>Pleosporomycetidae</taxon>
        <taxon>Pleosporales</taxon>
        <taxon>Massarineae</taxon>
        <taxon>Massarinaceae</taxon>
        <taxon>Byssothecium</taxon>
    </lineage>
</organism>
<reference evidence="2" key="1">
    <citation type="journal article" date="2020" name="Stud. Mycol.">
        <title>101 Dothideomycetes genomes: a test case for predicting lifestyles and emergence of pathogens.</title>
        <authorList>
            <person name="Haridas S."/>
            <person name="Albert R."/>
            <person name="Binder M."/>
            <person name="Bloem J."/>
            <person name="Labutti K."/>
            <person name="Salamov A."/>
            <person name="Andreopoulos B."/>
            <person name="Baker S."/>
            <person name="Barry K."/>
            <person name="Bills G."/>
            <person name="Bluhm B."/>
            <person name="Cannon C."/>
            <person name="Castanera R."/>
            <person name="Culley D."/>
            <person name="Daum C."/>
            <person name="Ezra D."/>
            <person name="Gonzalez J."/>
            <person name="Henrissat B."/>
            <person name="Kuo A."/>
            <person name="Liang C."/>
            <person name="Lipzen A."/>
            <person name="Lutzoni F."/>
            <person name="Magnuson J."/>
            <person name="Mondo S."/>
            <person name="Nolan M."/>
            <person name="Ohm R."/>
            <person name="Pangilinan J."/>
            <person name="Park H.-J."/>
            <person name="Ramirez L."/>
            <person name="Alfaro M."/>
            <person name="Sun H."/>
            <person name="Tritt A."/>
            <person name="Yoshinaga Y."/>
            <person name="Zwiers L.-H."/>
            <person name="Turgeon B."/>
            <person name="Goodwin S."/>
            <person name="Spatafora J."/>
            <person name="Crous P."/>
            <person name="Grigoriev I."/>
        </authorList>
    </citation>
    <scope>NUCLEOTIDE SEQUENCE</scope>
    <source>
        <strain evidence="2">CBS 675.92</strain>
    </source>
</reference>
<evidence type="ECO:0000313" key="2">
    <source>
        <dbReference type="EMBL" id="KAF1963172.1"/>
    </source>
</evidence>
<dbReference type="AlphaFoldDB" id="A0A6A5UHC8"/>
<evidence type="ECO:0000313" key="3">
    <source>
        <dbReference type="Proteomes" id="UP000800035"/>
    </source>
</evidence>
<sequence length="176" mass="18787">MTSLFPHPPYAEDQPYARTILYLHTFRAGAMTGSFIPIFTAPIAVYLSSRNAAPRNPNPRTPLSVQLLQRHLVHSSRGLVAGGIFGLVATAGRMYGREEIEWKDRSWRLLQNRGQEVTDLVAFGGAGLGAVVGGMVARSRVGGIGGVRAVLGGTGVGMSFGVLYMMVTFARGRGPA</sequence>